<dbReference type="InterPro" id="IPR016032">
    <property type="entry name" value="Sig_transdc_resp-reg_C-effctor"/>
</dbReference>
<dbReference type="GO" id="GO:0000976">
    <property type="term" value="F:transcription cis-regulatory region binding"/>
    <property type="evidence" value="ECO:0007669"/>
    <property type="project" value="TreeGrafter"/>
</dbReference>
<evidence type="ECO:0000256" key="5">
    <source>
        <dbReference type="SAM" id="MobiDB-lite"/>
    </source>
</evidence>
<evidence type="ECO:0000259" key="6">
    <source>
        <dbReference type="PROSITE" id="PS51755"/>
    </source>
</evidence>
<dbReference type="CDD" id="cd00383">
    <property type="entry name" value="trans_reg_C"/>
    <property type="match status" value="1"/>
</dbReference>
<comment type="caution">
    <text evidence="7">The sequence shown here is derived from an EMBL/GenBank/DDBJ whole genome shotgun (WGS) entry which is preliminary data.</text>
</comment>
<proteinExistence type="predicted"/>
<dbReference type="EMBL" id="BNCO01000026">
    <property type="protein sequence ID" value="GIL56914.1"/>
    <property type="molecule type" value="Genomic_DNA"/>
</dbReference>
<evidence type="ECO:0000313" key="8">
    <source>
        <dbReference type="Proteomes" id="UP000747399"/>
    </source>
</evidence>
<sequence>LMINIKSLLRRSNPVFQNKFIKHKNITMDLATYKVFHGQKQVHFGPTEFKLLQLFMTNPDSTYSRRQIVDYVWGVDKAISFRTVDVHINRIRKMMDLNDGNQTPTETAGGIEGSEGPSPDVARRESRIEGIEARAADGYQSAFTCITIIHGPVVLMNYNSLVDCS</sequence>
<dbReference type="SUPFAM" id="SSF46894">
    <property type="entry name" value="C-terminal effector domain of the bipartite response regulators"/>
    <property type="match status" value="1"/>
</dbReference>
<dbReference type="InterPro" id="IPR001867">
    <property type="entry name" value="OmpR/PhoB-type_DNA-bd"/>
</dbReference>
<keyword evidence="3 4" id="KW-0238">DNA-binding</keyword>
<evidence type="ECO:0000256" key="4">
    <source>
        <dbReference type="PROSITE-ProRule" id="PRU01091"/>
    </source>
</evidence>
<dbReference type="GO" id="GO:0000156">
    <property type="term" value="F:phosphorelay response regulator activity"/>
    <property type="evidence" value="ECO:0007669"/>
    <property type="project" value="TreeGrafter"/>
</dbReference>
<reference evidence="7" key="1">
    <citation type="journal article" date="2021" name="Proc. Natl. Acad. Sci. U.S.A.">
        <title>Three genomes in the algal genus Volvox reveal the fate of a haploid sex-determining region after a transition to homothallism.</title>
        <authorList>
            <person name="Yamamoto K."/>
            <person name="Hamaji T."/>
            <person name="Kawai-Toyooka H."/>
            <person name="Matsuzaki R."/>
            <person name="Takahashi F."/>
            <person name="Nishimura Y."/>
            <person name="Kawachi M."/>
            <person name="Noguchi H."/>
            <person name="Minakuchi Y."/>
            <person name="Umen J.G."/>
            <person name="Toyoda A."/>
            <person name="Nozaki H."/>
        </authorList>
    </citation>
    <scope>NUCLEOTIDE SEQUENCE</scope>
    <source>
        <strain evidence="7">NIES-3780</strain>
    </source>
</reference>
<feature type="region of interest" description="Disordered" evidence="5">
    <location>
        <begin position="97"/>
        <end position="124"/>
    </location>
</feature>
<keyword evidence="1" id="KW-0597">Phosphoprotein</keyword>
<dbReference type="GO" id="GO:0005829">
    <property type="term" value="C:cytosol"/>
    <property type="evidence" value="ECO:0007669"/>
    <property type="project" value="TreeGrafter"/>
</dbReference>
<dbReference type="InterPro" id="IPR039420">
    <property type="entry name" value="WalR-like"/>
</dbReference>
<evidence type="ECO:0000313" key="7">
    <source>
        <dbReference type="EMBL" id="GIL56914.1"/>
    </source>
</evidence>
<feature type="DNA-binding region" description="OmpR/PhoB-type" evidence="4">
    <location>
        <begin position="18"/>
        <end position="117"/>
    </location>
</feature>
<organism evidence="7 8">
    <name type="scientific">Volvox africanus</name>
    <dbReference type="NCBI Taxonomy" id="51714"/>
    <lineage>
        <taxon>Eukaryota</taxon>
        <taxon>Viridiplantae</taxon>
        <taxon>Chlorophyta</taxon>
        <taxon>core chlorophytes</taxon>
        <taxon>Chlorophyceae</taxon>
        <taxon>CS clade</taxon>
        <taxon>Chlamydomonadales</taxon>
        <taxon>Volvocaceae</taxon>
        <taxon>Volvox</taxon>
    </lineage>
</organism>
<accession>A0A8J4B9H7</accession>
<dbReference type="PANTHER" id="PTHR48111:SF40">
    <property type="entry name" value="PHOSPHATE REGULON TRANSCRIPTIONAL REGULATORY PROTEIN PHOB"/>
    <property type="match status" value="1"/>
</dbReference>
<dbReference type="GO" id="GO:0006355">
    <property type="term" value="P:regulation of DNA-templated transcription"/>
    <property type="evidence" value="ECO:0007669"/>
    <property type="project" value="InterPro"/>
</dbReference>
<dbReference type="PANTHER" id="PTHR48111">
    <property type="entry name" value="REGULATOR OF RPOS"/>
    <property type="match status" value="1"/>
</dbReference>
<dbReference type="SMART" id="SM00862">
    <property type="entry name" value="Trans_reg_C"/>
    <property type="match status" value="1"/>
</dbReference>
<name>A0A8J4B9H7_9CHLO</name>
<evidence type="ECO:0000256" key="3">
    <source>
        <dbReference type="ARBA" id="ARBA00023125"/>
    </source>
</evidence>
<dbReference type="PROSITE" id="PS51755">
    <property type="entry name" value="OMPR_PHOB"/>
    <property type="match status" value="1"/>
</dbReference>
<evidence type="ECO:0000256" key="1">
    <source>
        <dbReference type="ARBA" id="ARBA00022553"/>
    </source>
</evidence>
<dbReference type="Pfam" id="PF00486">
    <property type="entry name" value="Trans_reg_C"/>
    <property type="match status" value="1"/>
</dbReference>
<protein>
    <recommendedName>
        <fullName evidence="6">OmpR/PhoB-type domain-containing protein</fullName>
    </recommendedName>
</protein>
<dbReference type="Gene3D" id="1.10.10.10">
    <property type="entry name" value="Winged helix-like DNA-binding domain superfamily/Winged helix DNA-binding domain"/>
    <property type="match status" value="1"/>
</dbReference>
<feature type="domain" description="OmpR/PhoB-type" evidence="6">
    <location>
        <begin position="18"/>
        <end position="117"/>
    </location>
</feature>
<evidence type="ECO:0000256" key="2">
    <source>
        <dbReference type="ARBA" id="ARBA00023012"/>
    </source>
</evidence>
<dbReference type="Proteomes" id="UP000747399">
    <property type="component" value="Unassembled WGS sequence"/>
</dbReference>
<feature type="non-terminal residue" evidence="7">
    <location>
        <position position="165"/>
    </location>
</feature>
<dbReference type="InterPro" id="IPR036388">
    <property type="entry name" value="WH-like_DNA-bd_sf"/>
</dbReference>
<dbReference type="GO" id="GO:0032993">
    <property type="term" value="C:protein-DNA complex"/>
    <property type="evidence" value="ECO:0007669"/>
    <property type="project" value="TreeGrafter"/>
</dbReference>
<dbReference type="AlphaFoldDB" id="A0A8J4B9H7"/>
<keyword evidence="8" id="KW-1185">Reference proteome</keyword>
<keyword evidence="2" id="KW-0902">Two-component regulatory system</keyword>
<gene>
    <name evidence="7" type="ORF">Vafri_12201</name>
</gene>